<reference evidence="2" key="1">
    <citation type="journal article" date="2019" name="Int. J. Syst. Evol. Microbiol.">
        <title>The Global Catalogue of Microorganisms (GCM) 10K type strain sequencing project: providing services to taxonomists for standard genome sequencing and annotation.</title>
        <authorList>
            <consortium name="The Broad Institute Genomics Platform"/>
            <consortium name="The Broad Institute Genome Sequencing Center for Infectious Disease"/>
            <person name="Wu L."/>
            <person name="Ma J."/>
        </authorList>
    </citation>
    <scope>NUCLEOTIDE SEQUENCE [LARGE SCALE GENOMIC DNA]</scope>
    <source>
        <strain evidence="2">NBRC 108730</strain>
    </source>
</reference>
<keyword evidence="2" id="KW-1185">Reference proteome</keyword>
<gene>
    <name evidence="1" type="ORF">GCM10025868_10770</name>
</gene>
<dbReference type="Proteomes" id="UP001157017">
    <property type="component" value="Unassembled WGS sequence"/>
</dbReference>
<comment type="caution">
    <text evidence="1">The sequence shown here is derived from an EMBL/GenBank/DDBJ whole genome shotgun (WGS) entry which is preliminary data.</text>
</comment>
<accession>A0ABQ6JCC9</accession>
<dbReference type="EMBL" id="BSUZ01000001">
    <property type="protein sequence ID" value="GMA85827.1"/>
    <property type="molecule type" value="Genomic_DNA"/>
</dbReference>
<sequence length="45" mass="4807">MQAEAQYSDHDHRLVLVVEPGDEERTRAVVQAWGDGAAAADGSTP</sequence>
<name>A0ABQ6JCC9_9ACTN</name>
<evidence type="ECO:0000313" key="1">
    <source>
        <dbReference type="EMBL" id="GMA85827.1"/>
    </source>
</evidence>
<evidence type="ECO:0000313" key="2">
    <source>
        <dbReference type="Proteomes" id="UP001157017"/>
    </source>
</evidence>
<organism evidence="1 2">
    <name type="scientific">Angustibacter aerolatus</name>
    <dbReference type="NCBI Taxonomy" id="1162965"/>
    <lineage>
        <taxon>Bacteria</taxon>
        <taxon>Bacillati</taxon>
        <taxon>Actinomycetota</taxon>
        <taxon>Actinomycetes</taxon>
        <taxon>Kineosporiales</taxon>
        <taxon>Kineosporiaceae</taxon>
    </lineage>
</organism>
<protein>
    <submittedName>
        <fullName evidence="1">Uncharacterized protein</fullName>
    </submittedName>
</protein>
<proteinExistence type="predicted"/>